<dbReference type="Proteomes" id="UP000187209">
    <property type="component" value="Unassembled WGS sequence"/>
</dbReference>
<comment type="caution">
    <text evidence="2">The sequence shown here is derived from an EMBL/GenBank/DDBJ whole genome shotgun (WGS) entry which is preliminary data.</text>
</comment>
<keyword evidence="3" id="KW-1185">Reference proteome</keyword>
<proteinExistence type="predicted"/>
<evidence type="ECO:0000256" key="1">
    <source>
        <dbReference type="SAM" id="Coils"/>
    </source>
</evidence>
<protein>
    <submittedName>
        <fullName evidence="2">Uncharacterized protein</fullName>
    </submittedName>
</protein>
<dbReference type="AlphaFoldDB" id="A0A1R2D2A5"/>
<name>A0A1R2D2A5_9CILI</name>
<keyword evidence="1" id="KW-0175">Coiled coil</keyword>
<gene>
    <name evidence="2" type="ORF">SteCoe_1272</name>
</gene>
<dbReference type="EMBL" id="MPUH01000013">
    <property type="protein sequence ID" value="OMJ95361.1"/>
    <property type="molecule type" value="Genomic_DNA"/>
</dbReference>
<evidence type="ECO:0000313" key="2">
    <source>
        <dbReference type="EMBL" id="OMJ95361.1"/>
    </source>
</evidence>
<feature type="coiled-coil region" evidence="1">
    <location>
        <begin position="45"/>
        <end position="247"/>
    </location>
</feature>
<evidence type="ECO:0000313" key="3">
    <source>
        <dbReference type="Proteomes" id="UP000187209"/>
    </source>
</evidence>
<accession>A0A1R2D2A5</accession>
<sequence length="460" mass="53901">MYKLEAKEKFWNSKVEDFANKIKNLSRSQQEIPPKSFLNKKESTYEELRLLNNLSNEEIQELKTLLSSEKIKTDKLTVKNEALKVKIQDLEKNNKSLTNLLIEKGNKLSNNINTIEIKDYERLKEEHKECMSKIKNKEEEIRGIFDGKVKNLQLQIFEKENEILRYKEIVNKFESDKDFIEQEIISKNSTRVNELVNENKELEIQLESLKHKHSSAPNTISDLKEKVRILEEENMNLKEQVEIYQEDQSKKINESNLLQKLSYMILSKDSSSLDQEASKILKKAIGENPTNLIETFQEKAFNFEQENKQLSQRVNQEVKLRIENLEKIKNLQEMLSKVGNEPGLELDIGRTKIQIAAAKTSLASFMNREQLFDSFELIEKNTELEIFRTENQNLRSENEKMKEEYYKYVDLVGELENKLNFYESTPVEADIINFIQCEAAALEDMLAESVSPELDSEELY</sequence>
<reference evidence="2 3" key="1">
    <citation type="submission" date="2016-11" db="EMBL/GenBank/DDBJ databases">
        <title>The macronuclear genome of Stentor coeruleus: a giant cell with tiny introns.</title>
        <authorList>
            <person name="Slabodnick M."/>
            <person name="Ruby J.G."/>
            <person name="Reiff S.B."/>
            <person name="Swart E.C."/>
            <person name="Gosai S."/>
            <person name="Prabakaran S."/>
            <person name="Witkowska E."/>
            <person name="Larue G.E."/>
            <person name="Fisher S."/>
            <person name="Freeman R.M."/>
            <person name="Gunawardena J."/>
            <person name="Chu W."/>
            <person name="Stover N.A."/>
            <person name="Gregory B.D."/>
            <person name="Nowacki M."/>
            <person name="Derisi J."/>
            <person name="Roy S.W."/>
            <person name="Marshall W.F."/>
            <person name="Sood P."/>
        </authorList>
    </citation>
    <scope>NUCLEOTIDE SEQUENCE [LARGE SCALE GENOMIC DNA]</scope>
    <source>
        <strain evidence="2">WM001</strain>
    </source>
</reference>
<organism evidence="2 3">
    <name type="scientific">Stentor coeruleus</name>
    <dbReference type="NCBI Taxonomy" id="5963"/>
    <lineage>
        <taxon>Eukaryota</taxon>
        <taxon>Sar</taxon>
        <taxon>Alveolata</taxon>
        <taxon>Ciliophora</taxon>
        <taxon>Postciliodesmatophora</taxon>
        <taxon>Heterotrichea</taxon>
        <taxon>Heterotrichida</taxon>
        <taxon>Stentoridae</taxon>
        <taxon>Stentor</taxon>
    </lineage>
</organism>
<feature type="coiled-coil region" evidence="1">
    <location>
        <begin position="377"/>
        <end position="404"/>
    </location>
</feature>